<protein>
    <submittedName>
        <fullName evidence="1">Uncharacterized protein</fullName>
    </submittedName>
</protein>
<dbReference type="EMBL" id="CP036246">
    <property type="protein sequence ID" value="QEP40874.1"/>
    <property type="molecule type" value="Genomic_DNA"/>
</dbReference>
<dbReference type="KEGG" id="apoc:APORC_1279"/>
<evidence type="ECO:0000313" key="1">
    <source>
        <dbReference type="EMBL" id="QEP40874.1"/>
    </source>
</evidence>
<dbReference type="AlphaFoldDB" id="A0A5C2HFG6"/>
<name>A0A5C2HFG6_9BACT</name>
<accession>A0A5C2HFG6</accession>
<gene>
    <name evidence="1" type="ORF">APORC_1279</name>
</gene>
<dbReference type="Proteomes" id="UP000322644">
    <property type="component" value="Chromosome"/>
</dbReference>
<organism evidence="1 2">
    <name type="scientific">Arcobacter porcinus</name>
    <dbReference type="NCBI Taxonomy" id="1935204"/>
    <lineage>
        <taxon>Bacteria</taxon>
        <taxon>Pseudomonadati</taxon>
        <taxon>Campylobacterota</taxon>
        <taxon>Epsilonproteobacteria</taxon>
        <taxon>Campylobacterales</taxon>
        <taxon>Arcobacteraceae</taxon>
        <taxon>Arcobacter</taxon>
    </lineage>
</organism>
<reference evidence="1 2" key="2">
    <citation type="submission" date="2019-09" db="EMBL/GenBank/DDBJ databases">
        <title>Taxonomic note: a critical rebuttal of the proposed division of the genus Arcobacter into six genera, emended descriptions of Arcobacter anaerophilus and the genus Arcobacter, and an assessment of genus-level boundaries for Epsilonproteobacteria using in silico genomic comparator tools.</title>
        <authorList>
            <person name="On S.L.W."/>
            <person name="Miller W.G."/>
            <person name="Biggs P."/>
            <person name="Cornelius A."/>
            <person name="Vandamme P."/>
        </authorList>
    </citation>
    <scope>NUCLEOTIDE SEQUENCE [LARGE SCALE GENOMIC DNA]</scope>
    <source>
        <strain evidence="1 2">CCUG 56899</strain>
    </source>
</reference>
<dbReference type="RefSeq" id="WP_066387561.1">
    <property type="nucleotide sequence ID" value="NZ_CP036246.2"/>
</dbReference>
<reference evidence="1 2" key="1">
    <citation type="submission" date="2019-09" db="EMBL/GenBank/DDBJ databases">
        <title>Complete genome sequencing of four Arcobacter species reveals a diverse suite of mobile elements.</title>
        <authorList>
            <person name="Miller W.G."/>
            <person name="Yee E."/>
            <person name="Bono J.L."/>
        </authorList>
    </citation>
    <scope>NUCLEOTIDE SEQUENCE [LARGE SCALE GENOMIC DNA]</scope>
    <source>
        <strain evidence="1 2">CCUG 56899</strain>
    </source>
</reference>
<proteinExistence type="predicted"/>
<evidence type="ECO:0000313" key="2">
    <source>
        <dbReference type="Proteomes" id="UP000322644"/>
    </source>
</evidence>
<sequence length="641" mass="77184">MKAIEENEFLSSLCKEFNIELPINLQNREIYKEIENFKEAEYIYCIAYEMLIRTDEYNRLLKEYKPLKNKSKYDMTNEEFLKLRELIRKMNQLGLKKTSFLGFDNENDDDHVFKMIEYYDEVSNSPWNVRMLHKFESDSDENIFYLLAKFYLEKGELYKLDNYLYTMPPESKELVLDYIKKNSKCKTQEEYNEFYSYLNDFYIPCTNEITGEIEYKSLASDSIYLKELDKKILSMIKEKKNNNLLIQIQSNFTKYNMEFWNKFYVNDIKDGLKKLIKFHLENKLIFDKNLEHKHASINEILDNPSDYYIPCVNRLNEAIEIEWNKKSNLDIDNNFINKLKFDGNEAVIGNMGYIKFKTEENIYFVQLSENISLSLLDDSFLETIAYEDLKNIYIDTEPKFSRPRLMFDEARLTNIPINLNLSKEDLLHYISQIKDEYDRDKNIVKTLDEYFFDLPLESDFTVMPKHIKLAYDKRINSDKKIFPIKRVDFHERIACSFYIYDIYKLFIPYLEKKRNNIINERDTQIAKEKNKKGIYEIFHDKIDDIIKNAQEQKKYYLNECLITEISYLVEENKISKEQVKYYLSTMKEFIHGINLEGENNFLKKVYNPEVDEKRYPKYKDLIIGNSYITKSNKEELISLFN</sequence>